<dbReference type="InterPro" id="IPR043502">
    <property type="entry name" value="DNA/RNA_pol_sf"/>
</dbReference>
<evidence type="ECO:0000313" key="2">
    <source>
        <dbReference type="EMBL" id="EMO51711.1"/>
    </source>
</evidence>
<dbReference type="GO" id="GO:0003964">
    <property type="term" value="F:RNA-directed DNA polymerase activity"/>
    <property type="evidence" value="ECO:0007669"/>
    <property type="project" value="UniProtKB-KW"/>
</dbReference>
<proteinExistence type="predicted"/>
<dbReference type="Proteomes" id="UP000012112">
    <property type="component" value="Unassembled WGS sequence"/>
</dbReference>
<name>M6V9H8_9LEPT</name>
<dbReference type="InterPro" id="IPR000477">
    <property type="entry name" value="RT_dom"/>
</dbReference>
<accession>M6V9H8</accession>
<dbReference type="AlphaFoldDB" id="M6V9H8"/>
<dbReference type="PROSITE" id="PS50878">
    <property type="entry name" value="RT_POL"/>
    <property type="match status" value="1"/>
</dbReference>
<evidence type="ECO:0000259" key="1">
    <source>
        <dbReference type="PROSITE" id="PS50878"/>
    </source>
</evidence>
<dbReference type="EMBL" id="AKWD02000067">
    <property type="protein sequence ID" value="EMO51711.1"/>
    <property type="molecule type" value="Genomic_DNA"/>
</dbReference>
<keyword evidence="2" id="KW-0548">Nucleotidyltransferase</keyword>
<dbReference type="OrthoDB" id="345931at2"/>
<keyword evidence="2" id="KW-0695">RNA-directed DNA polymerase</keyword>
<gene>
    <name evidence="2" type="ORF">LEP1GSC172_2485</name>
</gene>
<dbReference type="RefSeq" id="WP_002180595.1">
    <property type="nucleotide sequence ID" value="NZ_AKWD02000067.1"/>
</dbReference>
<dbReference type="SUPFAM" id="SSF56672">
    <property type="entry name" value="DNA/RNA polymerases"/>
    <property type="match status" value="1"/>
</dbReference>
<organism evidence="2 3">
    <name type="scientific">Leptospira noguchii</name>
    <dbReference type="NCBI Taxonomy" id="28182"/>
    <lineage>
        <taxon>Bacteria</taxon>
        <taxon>Pseudomonadati</taxon>
        <taxon>Spirochaetota</taxon>
        <taxon>Spirochaetia</taxon>
        <taxon>Leptospirales</taxon>
        <taxon>Leptospiraceae</taxon>
        <taxon>Leptospira</taxon>
    </lineage>
</organism>
<evidence type="ECO:0000313" key="3">
    <source>
        <dbReference type="Proteomes" id="UP000012112"/>
    </source>
</evidence>
<sequence>MGRSHILIFEEYFSDLSIIKSLINYRLKIAKKIHDDHFYDRIIQSEKLKPSESELQLSKIFPPRNYWLRPNLEKRKNPKKRNLNYESLLFTINSYRGRSLERQPSWVFELNKLITEIRSKALYSSAIELPSPKLFPISKNNKDGDFVLYRPISVVGDLTSRIVMDLTARYLSDQLDAVFKESSFAFRRSKIYHNRIPTHHDCIEEITRFKKGKEAIYVSECDIKSFFDSISHTEIRKSYAAIKEELFKLNGTRIFGRADDFVEAFLSSYSIDYAITQSEEYFKTKGIKGKLSFPKDELLNTFYSGDSDALKSIGISQGTSFSILFANIILHDNDRRMEEKFHDPNDFLYMRYCDDMIVLSTKKEKVNGAYEEYIELLKEKKLLHHIETLLLPYSNSASKQNFWKRKSRKGYQWTENSYPWIAFVGYQIRHDDFFRIRLSSIKNELKKQKKFVESIIRKINRGVKEGNSFRIFKSHKSIYNRATNRMGASAVGRISLLRNQMDSSISWINGFRGILKDKKVFRNNLKELDRNRARQLELLDKKLLNLLSNHQIKRKKPKQFAKLTYLGRPFSYYHRSFFKDNSEGA</sequence>
<protein>
    <submittedName>
        <fullName evidence="2">RNA-directed DNA polymerase</fullName>
    </submittedName>
</protein>
<feature type="domain" description="Reverse transcriptase" evidence="1">
    <location>
        <begin position="118"/>
        <end position="425"/>
    </location>
</feature>
<reference evidence="2 3" key="1">
    <citation type="submission" date="2013-01" db="EMBL/GenBank/DDBJ databases">
        <authorList>
            <person name="Harkins D.M."/>
            <person name="Durkin A.S."/>
            <person name="Brinkac L.M."/>
            <person name="Haft D.H."/>
            <person name="Selengut J.D."/>
            <person name="Sanka R."/>
            <person name="DePew J."/>
            <person name="Purushe J."/>
            <person name="Matthias M.A."/>
            <person name="Vinetz J.M."/>
            <person name="Sutton G.G."/>
            <person name="Nierman W.C."/>
            <person name="Fouts D.E."/>
        </authorList>
    </citation>
    <scope>NUCLEOTIDE SEQUENCE [LARGE SCALE GENOMIC DNA]</scope>
    <source>
        <strain evidence="2 3">HAI1536</strain>
    </source>
</reference>
<comment type="caution">
    <text evidence="2">The sequence shown here is derived from an EMBL/GenBank/DDBJ whole genome shotgun (WGS) entry which is preliminary data.</text>
</comment>
<keyword evidence="2" id="KW-0808">Transferase</keyword>